<dbReference type="InterPro" id="IPR030678">
    <property type="entry name" value="Peptide/Ni-bd"/>
</dbReference>
<dbReference type="SUPFAM" id="SSF53850">
    <property type="entry name" value="Periplasmic binding protein-like II"/>
    <property type="match status" value="1"/>
</dbReference>
<evidence type="ECO:0000256" key="2">
    <source>
        <dbReference type="SAM" id="SignalP"/>
    </source>
</evidence>
<feature type="domain" description="Solute-binding protein family 5" evidence="3">
    <location>
        <begin position="89"/>
        <end position="448"/>
    </location>
</feature>
<dbReference type="GO" id="GO:1904680">
    <property type="term" value="F:peptide transmembrane transporter activity"/>
    <property type="evidence" value="ECO:0007669"/>
    <property type="project" value="TreeGrafter"/>
</dbReference>
<evidence type="ECO:0000256" key="1">
    <source>
        <dbReference type="ARBA" id="ARBA00022729"/>
    </source>
</evidence>
<name>A0AB39HQM3_9BACI</name>
<evidence type="ECO:0000313" key="4">
    <source>
        <dbReference type="EMBL" id="XDK32516.1"/>
    </source>
</evidence>
<reference evidence="4" key="1">
    <citation type="submission" date="2024-07" db="EMBL/GenBank/DDBJ databases">
        <title>Halotolerant mesophilic bacterium Ornithinibacillus sp. 4-3, sp. nov., isolated from soil.</title>
        <authorList>
            <person name="Sidarenka A.V."/>
            <person name="Guliayeva D.E."/>
            <person name="Leanovich S.I."/>
            <person name="Hileuskaya K.S."/>
            <person name="Akhremchuk A.E."/>
            <person name="Sikolenko M.A."/>
            <person name="Valentovich L.N."/>
        </authorList>
    </citation>
    <scope>NUCLEOTIDE SEQUENCE</scope>
    <source>
        <strain evidence="4">4-3</strain>
    </source>
</reference>
<dbReference type="PANTHER" id="PTHR30290">
    <property type="entry name" value="PERIPLASMIC BINDING COMPONENT OF ABC TRANSPORTER"/>
    <property type="match status" value="1"/>
</dbReference>
<dbReference type="EMBL" id="CP162599">
    <property type="protein sequence ID" value="XDK32516.1"/>
    <property type="molecule type" value="Genomic_DNA"/>
</dbReference>
<dbReference type="PANTHER" id="PTHR30290:SF38">
    <property type="entry name" value="D,D-DIPEPTIDE-BINDING PERIPLASMIC PROTEIN DDPA-RELATED"/>
    <property type="match status" value="1"/>
</dbReference>
<proteinExistence type="predicted"/>
<organism evidence="4">
    <name type="scientific">Ornithinibacillus sp. 4-3</name>
    <dbReference type="NCBI Taxonomy" id="3231488"/>
    <lineage>
        <taxon>Bacteria</taxon>
        <taxon>Bacillati</taxon>
        <taxon>Bacillota</taxon>
        <taxon>Bacilli</taxon>
        <taxon>Bacillales</taxon>
        <taxon>Bacillaceae</taxon>
        <taxon>Ornithinibacillus</taxon>
    </lineage>
</organism>
<evidence type="ECO:0000259" key="3">
    <source>
        <dbReference type="Pfam" id="PF00496"/>
    </source>
</evidence>
<dbReference type="CDD" id="cd08502">
    <property type="entry name" value="PBP2_NikA_DppA_OppA_like_16"/>
    <property type="match status" value="1"/>
</dbReference>
<keyword evidence="1 2" id="KW-0732">Signal</keyword>
<dbReference type="AlphaFoldDB" id="A0AB39HQM3"/>
<dbReference type="InterPro" id="IPR039424">
    <property type="entry name" value="SBP_5"/>
</dbReference>
<dbReference type="GO" id="GO:0042597">
    <property type="term" value="C:periplasmic space"/>
    <property type="evidence" value="ECO:0007669"/>
    <property type="project" value="UniProtKB-ARBA"/>
</dbReference>
<dbReference type="GO" id="GO:0043190">
    <property type="term" value="C:ATP-binding cassette (ABC) transporter complex"/>
    <property type="evidence" value="ECO:0007669"/>
    <property type="project" value="InterPro"/>
</dbReference>
<sequence>MQWGKKLLLLFVLLIVVVGCSSNDTDEDTENDAEGSNTDSEVQVGGELKIAYSAQPATIDPHMTTAVATSDIMRGVYETLVTVDEDQNFQPMLAESYDISEDGLIYTFNLRQGVTFHNGKEMKAEDVVASMKRWQELSTNGRAQFAEATFEEVDEYTVEMVLPNPLSTALSVLTSYLGSAPVILPKEIIENAPDAGIDEHIGTGPFKFVEWRQDAHIQLTRNDDYQARDEEASGLAGKKEALVDDVYFYFVTDASTRLAGMLSGEYDMAHAIAYDNVPQLEAADNIDIHIVPGSTQVLTFNQKKGVFSDIRAREAVRAALSLDEMMQAAFGDEKYYTINHNLVMPHLEGQFYSEFGKETHNQNDVEKGKQIIEEAGLEGEEVVILSTRDYEEVYNASIVVQERLEQIGLSVRLDVVDWPTFLEKKEDENGFDINIVGFGPQPEPTSYLFVGKGPHSGWMDDDEFHDLVAEFRNQPTLEDTKDIYDEMMKWLEEDIAFIKVADYNRVNVSQKLVKNVHFLDGFITWNISKEQ</sequence>
<dbReference type="PIRSF" id="PIRSF002741">
    <property type="entry name" value="MppA"/>
    <property type="match status" value="1"/>
</dbReference>
<feature type="signal peptide" evidence="2">
    <location>
        <begin position="1"/>
        <end position="22"/>
    </location>
</feature>
<dbReference type="PROSITE" id="PS51257">
    <property type="entry name" value="PROKAR_LIPOPROTEIN"/>
    <property type="match status" value="1"/>
</dbReference>
<dbReference type="InterPro" id="IPR000914">
    <property type="entry name" value="SBP_5_dom"/>
</dbReference>
<dbReference type="Gene3D" id="3.90.76.10">
    <property type="entry name" value="Dipeptide-binding Protein, Domain 1"/>
    <property type="match status" value="1"/>
</dbReference>
<accession>A0AB39HQM3</accession>
<dbReference type="GO" id="GO:0015833">
    <property type="term" value="P:peptide transport"/>
    <property type="evidence" value="ECO:0007669"/>
    <property type="project" value="TreeGrafter"/>
</dbReference>
<feature type="chain" id="PRO_5044267253" evidence="2">
    <location>
        <begin position="23"/>
        <end position="531"/>
    </location>
</feature>
<dbReference type="Pfam" id="PF00496">
    <property type="entry name" value="SBP_bac_5"/>
    <property type="match status" value="1"/>
</dbReference>
<dbReference type="RefSeq" id="WP_368653204.1">
    <property type="nucleotide sequence ID" value="NZ_CP162599.1"/>
</dbReference>
<dbReference type="Gene3D" id="3.10.105.10">
    <property type="entry name" value="Dipeptide-binding Protein, Domain 3"/>
    <property type="match status" value="1"/>
</dbReference>
<dbReference type="Gene3D" id="3.40.190.10">
    <property type="entry name" value="Periplasmic binding protein-like II"/>
    <property type="match status" value="1"/>
</dbReference>
<gene>
    <name evidence="4" type="ORF">AB4Y30_16145</name>
</gene>
<protein>
    <submittedName>
        <fullName evidence="4">ABC transporter substrate-binding protein</fullName>
    </submittedName>
</protein>